<dbReference type="Gene3D" id="3.40.50.720">
    <property type="entry name" value="NAD(P)-binding Rossmann-like Domain"/>
    <property type="match status" value="1"/>
</dbReference>
<dbReference type="AlphaFoldDB" id="A0A243QES9"/>
<dbReference type="PRINTS" id="PR00080">
    <property type="entry name" value="SDRFAMILY"/>
</dbReference>
<evidence type="ECO:0000259" key="7">
    <source>
        <dbReference type="SMART" id="SM00822"/>
    </source>
</evidence>
<dbReference type="InterPro" id="IPR050259">
    <property type="entry name" value="SDR"/>
</dbReference>
<comment type="subcellular location">
    <subcellularLocation>
        <location evidence="1">Secreted</location>
        <location evidence="1">Cell wall</location>
    </subcellularLocation>
</comment>
<dbReference type="PANTHER" id="PTHR42879">
    <property type="entry name" value="3-OXOACYL-(ACYL-CARRIER-PROTEIN) REDUCTASE"/>
    <property type="match status" value="1"/>
</dbReference>
<comment type="caution">
    <text evidence="8">The sequence shown here is derived from an EMBL/GenBank/DDBJ whole genome shotgun (WGS) entry which is preliminary data.</text>
</comment>
<evidence type="ECO:0000256" key="4">
    <source>
        <dbReference type="ARBA" id="ARBA00023002"/>
    </source>
</evidence>
<dbReference type="STRING" id="417102.CA982_03470"/>
<dbReference type="OrthoDB" id="286404at2"/>
<keyword evidence="3" id="KW-0134">Cell wall</keyword>
<dbReference type="PRINTS" id="PR00081">
    <property type="entry name" value="GDHRDH"/>
</dbReference>
<feature type="domain" description="Ketoreductase" evidence="7">
    <location>
        <begin position="25"/>
        <end position="208"/>
    </location>
</feature>
<keyword evidence="4" id="KW-0560">Oxidoreductase</keyword>
<accession>A0A243QES9</accession>
<dbReference type="PANTHER" id="PTHR42879:SF2">
    <property type="entry name" value="3-OXOACYL-[ACYL-CARRIER-PROTEIN] REDUCTASE FABG"/>
    <property type="match status" value="1"/>
</dbReference>
<dbReference type="EMBL" id="NGFO01000003">
    <property type="protein sequence ID" value="OUC80268.1"/>
    <property type="molecule type" value="Genomic_DNA"/>
</dbReference>
<dbReference type="Proteomes" id="UP000194632">
    <property type="component" value="Unassembled WGS sequence"/>
</dbReference>
<comment type="catalytic activity">
    <reaction evidence="6">
        <text>a (3R)-hydroxyacyl-[ACP] + NADP(+) = a 3-oxoacyl-[ACP] + NADPH + H(+)</text>
        <dbReference type="Rhea" id="RHEA:17397"/>
        <dbReference type="Rhea" id="RHEA-COMP:9916"/>
        <dbReference type="Rhea" id="RHEA-COMP:9945"/>
        <dbReference type="ChEBI" id="CHEBI:15378"/>
        <dbReference type="ChEBI" id="CHEBI:57783"/>
        <dbReference type="ChEBI" id="CHEBI:58349"/>
        <dbReference type="ChEBI" id="CHEBI:78776"/>
        <dbReference type="ChEBI" id="CHEBI:78827"/>
        <dbReference type="EC" id="1.1.1.100"/>
    </reaction>
    <physiologicalReaction direction="right-to-left" evidence="6">
        <dbReference type="Rhea" id="RHEA:17399"/>
    </physiologicalReaction>
</comment>
<comment type="similarity">
    <text evidence="2">Belongs to the short-chain dehydrogenases/reductases (SDR) family.</text>
</comment>
<dbReference type="InterPro" id="IPR036291">
    <property type="entry name" value="NAD(P)-bd_dom_sf"/>
</dbReference>
<dbReference type="FunFam" id="3.40.50.720:FF:000173">
    <property type="entry name" value="3-oxoacyl-[acyl-carrier protein] reductase"/>
    <property type="match status" value="1"/>
</dbReference>
<dbReference type="RefSeq" id="WP_086533964.1">
    <property type="nucleotide sequence ID" value="NZ_NGFO01000003.1"/>
</dbReference>
<dbReference type="PROSITE" id="PS00061">
    <property type="entry name" value="ADH_SHORT"/>
    <property type="match status" value="1"/>
</dbReference>
<reference evidence="8 9" key="1">
    <citation type="submission" date="2017-05" db="EMBL/GenBank/DDBJ databases">
        <title>Biotechnological potential of actinobacteria isolated from South African environments.</title>
        <authorList>
            <person name="Le Roes-Hill M."/>
            <person name="Prins A."/>
            <person name="Durrell K.A."/>
        </authorList>
    </citation>
    <scope>NUCLEOTIDE SEQUENCE [LARGE SCALE GENOMIC DNA]</scope>
    <source>
        <strain evidence="8">BS2</strain>
    </source>
</reference>
<dbReference type="SUPFAM" id="SSF51735">
    <property type="entry name" value="NAD(P)-binding Rossmann-fold domains"/>
    <property type="match status" value="1"/>
</dbReference>
<proteinExistence type="inferred from homology"/>
<organism evidence="8 9">
    <name type="scientific">Gordonia lacunae</name>
    <dbReference type="NCBI Taxonomy" id="417102"/>
    <lineage>
        <taxon>Bacteria</taxon>
        <taxon>Bacillati</taxon>
        <taxon>Actinomycetota</taxon>
        <taxon>Actinomycetes</taxon>
        <taxon>Mycobacteriales</taxon>
        <taxon>Gordoniaceae</taxon>
        <taxon>Gordonia</taxon>
    </lineage>
</organism>
<evidence type="ECO:0000256" key="3">
    <source>
        <dbReference type="ARBA" id="ARBA00022512"/>
    </source>
</evidence>
<evidence type="ECO:0000256" key="1">
    <source>
        <dbReference type="ARBA" id="ARBA00004191"/>
    </source>
</evidence>
<evidence type="ECO:0000313" key="9">
    <source>
        <dbReference type="Proteomes" id="UP000194632"/>
    </source>
</evidence>
<dbReference type="Pfam" id="PF13561">
    <property type="entry name" value="adh_short_C2"/>
    <property type="match status" value="1"/>
</dbReference>
<dbReference type="SMART" id="SM00822">
    <property type="entry name" value="PKS_KR"/>
    <property type="match status" value="1"/>
</dbReference>
<protein>
    <recommendedName>
        <fullName evidence="5">3-oxoacyl-[acyl-carrier-protein] reductase MabA</fullName>
    </recommendedName>
</protein>
<evidence type="ECO:0000256" key="2">
    <source>
        <dbReference type="ARBA" id="ARBA00006484"/>
    </source>
</evidence>
<dbReference type="GO" id="GO:0004316">
    <property type="term" value="F:3-oxoacyl-[acyl-carrier-protein] reductase (NADPH) activity"/>
    <property type="evidence" value="ECO:0007669"/>
    <property type="project" value="UniProtKB-EC"/>
</dbReference>
<keyword evidence="9" id="KW-1185">Reference proteome</keyword>
<gene>
    <name evidence="8" type="ORF">CA982_03470</name>
</gene>
<evidence type="ECO:0000256" key="6">
    <source>
        <dbReference type="ARBA" id="ARBA00047400"/>
    </source>
</evidence>
<sequence length="267" mass="26932">MSAVDKNDLSTAYPVATGVFGLSGRTALVTGAGGGVGAAVAEAYAAAGAAVLVTDIDKDAAATVSQRITARGGVAEPFALDVCDGDSARDAAAAAARLGNGTLNIVVNNAGVIAPAMFPKMDEARFRKVLDTHLMGSYHCSHAALDHLPDDGTGRIINVTSAAGLTGTIGQANYGAAKAAIIGLTKSLARELAKQSVTVNAVAPLAATAMTENIRSNEKLAAKTLARIPLARWAFPEEIAPTFVFLASDAAGYITGQILPVDGGTVI</sequence>
<dbReference type="InterPro" id="IPR057326">
    <property type="entry name" value="KR_dom"/>
</dbReference>
<evidence type="ECO:0000313" key="8">
    <source>
        <dbReference type="EMBL" id="OUC80268.1"/>
    </source>
</evidence>
<dbReference type="InterPro" id="IPR020904">
    <property type="entry name" value="Sc_DH/Rdtase_CS"/>
</dbReference>
<name>A0A243QES9_9ACTN</name>
<evidence type="ECO:0000256" key="5">
    <source>
        <dbReference type="ARBA" id="ARBA00040781"/>
    </source>
</evidence>
<keyword evidence="3" id="KW-0964">Secreted</keyword>
<dbReference type="GO" id="GO:0032787">
    <property type="term" value="P:monocarboxylic acid metabolic process"/>
    <property type="evidence" value="ECO:0007669"/>
    <property type="project" value="UniProtKB-ARBA"/>
</dbReference>
<dbReference type="InterPro" id="IPR002347">
    <property type="entry name" value="SDR_fam"/>
</dbReference>